<proteinExistence type="predicted"/>
<protein>
    <submittedName>
        <fullName evidence="1">Uncharacterized protein</fullName>
    </submittedName>
</protein>
<accession>A0A3M7PKA5</accession>
<keyword evidence="2" id="KW-1185">Reference proteome</keyword>
<reference evidence="1 2" key="1">
    <citation type="journal article" date="2018" name="Sci. Rep.">
        <title>Genomic signatures of local adaptation to the degree of environmental predictability in rotifers.</title>
        <authorList>
            <person name="Franch-Gras L."/>
            <person name="Hahn C."/>
            <person name="Garcia-Roger E.M."/>
            <person name="Carmona M.J."/>
            <person name="Serra M."/>
            <person name="Gomez A."/>
        </authorList>
    </citation>
    <scope>NUCLEOTIDE SEQUENCE [LARGE SCALE GENOMIC DNA]</scope>
    <source>
        <strain evidence="1">HYR1</strain>
    </source>
</reference>
<dbReference type="AlphaFoldDB" id="A0A3M7PKA5"/>
<sequence>MILPPTSCIMRLLHGKNFSQANNISMPCQKPQLLNQVSFPSYIECSTDYLRNLISQNPLTQLDMQNQFVGADRSE</sequence>
<gene>
    <name evidence="1" type="ORF">BpHYR1_017714</name>
</gene>
<dbReference type="Proteomes" id="UP000276133">
    <property type="component" value="Unassembled WGS sequence"/>
</dbReference>
<name>A0A3M7PKA5_BRAPC</name>
<evidence type="ECO:0000313" key="2">
    <source>
        <dbReference type="Proteomes" id="UP000276133"/>
    </source>
</evidence>
<evidence type="ECO:0000313" key="1">
    <source>
        <dbReference type="EMBL" id="RMZ99413.1"/>
    </source>
</evidence>
<organism evidence="1 2">
    <name type="scientific">Brachionus plicatilis</name>
    <name type="common">Marine rotifer</name>
    <name type="synonym">Brachionus muelleri</name>
    <dbReference type="NCBI Taxonomy" id="10195"/>
    <lineage>
        <taxon>Eukaryota</taxon>
        <taxon>Metazoa</taxon>
        <taxon>Spiralia</taxon>
        <taxon>Gnathifera</taxon>
        <taxon>Rotifera</taxon>
        <taxon>Eurotatoria</taxon>
        <taxon>Monogononta</taxon>
        <taxon>Pseudotrocha</taxon>
        <taxon>Ploima</taxon>
        <taxon>Brachionidae</taxon>
        <taxon>Brachionus</taxon>
    </lineage>
</organism>
<comment type="caution">
    <text evidence="1">The sequence shown here is derived from an EMBL/GenBank/DDBJ whole genome shotgun (WGS) entry which is preliminary data.</text>
</comment>
<dbReference type="EMBL" id="REGN01010228">
    <property type="protein sequence ID" value="RMZ99413.1"/>
    <property type="molecule type" value="Genomic_DNA"/>
</dbReference>